<protein>
    <submittedName>
        <fullName evidence="1">Uncharacterized protein</fullName>
    </submittedName>
</protein>
<accession>A0A9Q8P695</accession>
<organism evidence="1 2">
    <name type="scientific">Passalora fulva</name>
    <name type="common">Tomato leaf mold</name>
    <name type="synonym">Cladosporium fulvum</name>
    <dbReference type="NCBI Taxonomy" id="5499"/>
    <lineage>
        <taxon>Eukaryota</taxon>
        <taxon>Fungi</taxon>
        <taxon>Dikarya</taxon>
        <taxon>Ascomycota</taxon>
        <taxon>Pezizomycotina</taxon>
        <taxon>Dothideomycetes</taxon>
        <taxon>Dothideomycetidae</taxon>
        <taxon>Mycosphaerellales</taxon>
        <taxon>Mycosphaerellaceae</taxon>
        <taxon>Fulvia</taxon>
    </lineage>
</organism>
<keyword evidence="2" id="KW-1185">Reference proteome</keyword>
<proteinExistence type="predicted"/>
<dbReference type="EMBL" id="CP090165">
    <property type="protein sequence ID" value="UJO14925.1"/>
    <property type="molecule type" value="Genomic_DNA"/>
</dbReference>
<reference evidence="1" key="2">
    <citation type="journal article" date="2022" name="Microb. Genom.">
        <title>A chromosome-scale genome assembly of the tomato pathogen Cladosporium fulvum reveals a compartmentalized genome architecture and the presence of a dispensable chromosome.</title>
        <authorList>
            <person name="Zaccaron A.Z."/>
            <person name="Chen L.H."/>
            <person name="Samaras A."/>
            <person name="Stergiopoulos I."/>
        </authorList>
    </citation>
    <scope>NUCLEOTIDE SEQUENCE</scope>
    <source>
        <strain evidence="1">Race5_Kim</strain>
    </source>
</reference>
<reference evidence="1" key="1">
    <citation type="submission" date="2021-12" db="EMBL/GenBank/DDBJ databases">
        <authorList>
            <person name="Zaccaron A."/>
            <person name="Stergiopoulos I."/>
        </authorList>
    </citation>
    <scope>NUCLEOTIDE SEQUENCE</scope>
    <source>
        <strain evidence="1">Race5_Kim</strain>
    </source>
</reference>
<name>A0A9Q8P695_PASFU</name>
<dbReference type="GeneID" id="71988317"/>
<evidence type="ECO:0000313" key="1">
    <source>
        <dbReference type="EMBL" id="UJO14925.1"/>
    </source>
</evidence>
<dbReference type="KEGG" id="ffu:CLAFUR5_08439"/>
<sequence>MLGLRQQSTMPSATHSTLHAETPVCNPNVAFLATFLEGLQLSTVRPLSAKDMHAKADLVKVFADLGFVMTEDRHQNFYLLARHFLGDEMNRIQDQRAETAALIGAESFPDLNVRDTLEYIAVNFGETFGERIWPADVNGRGHLRQLDAPVYGVEGTGKGVSGAEEGGMDMYTARKSTALCQAVGQYLRVSTMLRNDEDNGEALTEETADALVGAIVAVSGVDEVEMTG</sequence>
<dbReference type="Proteomes" id="UP000756132">
    <property type="component" value="Chromosome 3"/>
</dbReference>
<evidence type="ECO:0000313" key="2">
    <source>
        <dbReference type="Proteomes" id="UP000756132"/>
    </source>
</evidence>
<dbReference type="RefSeq" id="XP_047759291.1">
    <property type="nucleotide sequence ID" value="XM_047907587.1"/>
</dbReference>
<dbReference type="AlphaFoldDB" id="A0A9Q8P695"/>
<gene>
    <name evidence="1" type="ORF">CLAFUR5_08439</name>
</gene>